<reference evidence="3 4" key="1">
    <citation type="submission" date="2015-07" db="EMBL/GenBank/DDBJ databases">
        <authorList>
            <person name="Noorani M."/>
        </authorList>
    </citation>
    <scope>NUCLEOTIDE SEQUENCE [LARGE SCALE GENOMIC DNA]</scope>
    <source>
        <strain evidence="3">BBA 69670</strain>
    </source>
</reference>
<feature type="region of interest" description="Disordered" evidence="1">
    <location>
        <begin position="223"/>
        <end position="256"/>
    </location>
</feature>
<evidence type="ECO:0000313" key="3">
    <source>
        <dbReference type="EMBL" id="CUA68698.1"/>
    </source>
</evidence>
<keyword evidence="2" id="KW-1133">Transmembrane helix</keyword>
<gene>
    <name evidence="3" type="ORF">RSOLAG22IIIB_08070</name>
</gene>
<organism evidence="3 4">
    <name type="scientific">Rhizoctonia solani</name>
    <dbReference type="NCBI Taxonomy" id="456999"/>
    <lineage>
        <taxon>Eukaryota</taxon>
        <taxon>Fungi</taxon>
        <taxon>Dikarya</taxon>
        <taxon>Basidiomycota</taxon>
        <taxon>Agaricomycotina</taxon>
        <taxon>Agaricomycetes</taxon>
        <taxon>Cantharellales</taxon>
        <taxon>Ceratobasidiaceae</taxon>
        <taxon>Rhizoctonia</taxon>
    </lineage>
</organism>
<keyword evidence="2" id="KW-0812">Transmembrane</keyword>
<dbReference type="Proteomes" id="UP000044841">
    <property type="component" value="Unassembled WGS sequence"/>
</dbReference>
<dbReference type="AlphaFoldDB" id="A0A0K6FR80"/>
<evidence type="ECO:0000256" key="1">
    <source>
        <dbReference type="SAM" id="MobiDB-lite"/>
    </source>
</evidence>
<keyword evidence="4" id="KW-1185">Reference proteome</keyword>
<accession>A0A0K6FR80</accession>
<proteinExistence type="predicted"/>
<keyword evidence="2" id="KW-0472">Membrane</keyword>
<feature type="transmembrane region" description="Helical" evidence="2">
    <location>
        <begin position="201"/>
        <end position="219"/>
    </location>
</feature>
<evidence type="ECO:0000313" key="4">
    <source>
        <dbReference type="Proteomes" id="UP000044841"/>
    </source>
</evidence>
<evidence type="ECO:0000256" key="2">
    <source>
        <dbReference type="SAM" id="Phobius"/>
    </source>
</evidence>
<sequence>MVQRLNNGSLAVTITPQSGSQRVDESTKARLVTQTSKFLSNTAKLCLAVGNGSLAQGLRPYLATADDNLVATIIGISGLTGVSEANFASGIAANPEPLAQFDGPCDAGGKSTDRLLKQALDYEDIVTSLTIVRAPKNPASGSLGIKVEAVGWLEGTHPRDRRVIVLFHFANMSSLPPRPPHPEAQSIPKNLNRLAKRDPQLYPLAGIMLVTVGAAAYFLSAKPTGADTGTHKPMLPSRVKEEVEKHEAASAQRKGP</sequence>
<dbReference type="EMBL" id="CYGV01000524">
    <property type="protein sequence ID" value="CUA68698.1"/>
    <property type="molecule type" value="Genomic_DNA"/>
</dbReference>
<protein>
    <submittedName>
        <fullName evidence="3">Uncharacterized protein</fullName>
    </submittedName>
</protein>
<feature type="compositionally biased region" description="Basic and acidic residues" evidence="1">
    <location>
        <begin position="238"/>
        <end position="248"/>
    </location>
</feature>
<name>A0A0K6FR80_9AGAM</name>